<dbReference type="Proteomes" id="UP001445076">
    <property type="component" value="Unassembled WGS sequence"/>
</dbReference>
<sequence length="232" mass="26789">VGRSVGCGVETIYKKDKNQDSTFITKAGGCVSAMRINSKIKIVGDKVILVPYNKLHVEKYHQWMLSPRLQELTASEPLTLEEEYQMQQSWFSDDDKCTFIILDRGLMTEKNSEVEAMIGDTNLFLVDPEDRSLAEGEIMIAETGFRKQKRGWEAMLLMFLYGVETLGIKRYQVKIGFSNTPSINMFRKMHFNEVGKSDIFQEVTLEVQANEKWKAWLLENVKCYITPYENNE</sequence>
<evidence type="ECO:0000256" key="1">
    <source>
        <dbReference type="ARBA" id="ARBA00009342"/>
    </source>
</evidence>
<dbReference type="EMBL" id="JARKIK010000017">
    <property type="protein sequence ID" value="KAK8746591.1"/>
    <property type="molecule type" value="Genomic_DNA"/>
</dbReference>
<protein>
    <recommendedName>
        <fullName evidence="4">N-acetyltransferase domain-containing protein</fullName>
    </recommendedName>
</protein>
<dbReference type="AlphaFoldDB" id="A0AAW0XPX6"/>
<dbReference type="Pfam" id="PF13302">
    <property type="entry name" value="Acetyltransf_3"/>
    <property type="match status" value="1"/>
</dbReference>
<keyword evidence="6" id="KW-1185">Reference proteome</keyword>
<proteinExistence type="inferred from homology"/>
<dbReference type="InterPro" id="IPR039135">
    <property type="entry name" value="NAT9-like"/>
</dbReference>
<accession>A0AAW0XPX6</accession>
<evidence type="ECO:0000313" key="6">
    <source>
        <dbReference type="Proteomes" id="UP001445076"/>
    </source>
</evidence>
<evidence type="ECO:0000259" key="4">
    <source>
        <dbReference type="Pfam" id="PF13302"/>
    </source>
</evidence>
<gene>
    <name evidence="5" type="ORF">OTU49_017098</name>
</gene>
<dbReference type="GO" id="GO:0008080">
    <property type="term" value="F:N-acetyltransferase activity"/>
    <property type="evidence" value="ECO:0007669"/>
    <property type="project" value="InterPro"/>
</dbReference>
<keyword evidence="3" id="KW-0012">Acyltransferase</keyword>
<feature type="domain" description="N-acetyltransferase" evidence="4">
    <location>
        <begin position="47"/>
        <end position="191"/>
    </location>
</feature>
<evidence type="ECO:0000256" key="3">
    <source>
        <dbReference type="ARBA" id="ARBA00023315"/>
    </source>
</evidence>
<dbReference type="InterPro" id="IPR016181">
    <property type="entry name" value="Acyl_CoA_acyltransferase"/>
</dbReference>
<organism evidence="5 6">
    <name type="scientific">Cherax quadricarinatus</name>
    <name type="common">Australian red claw crayfish</name>
    <dbReference type="NCBI Taxonomy" id="27406"/>
    <lineage>
        <taxon>Eukaryota</taxon>
        <taxon>Metazoa</taxon>
        <taxon>Ecdysozoa</taxon>
        <taxon>Arthropoda</taxon>
        <taxon>Crustacea</taxon>
        <taxon>Multicrustacea</taxon>
        <taxon>Malacostraca</taxon>
        <taxon>Eumalacostraca</taxon>
        <taxon>Eucarida</taxon>
        <taxon>Decapoda</taxon>
        <taxon>Pleocyemata</taxon>
        <taxon>Astacidea</taxon>
        <taxon>Parastacoidea</taxon>
        <taxon>Parastacidae</taxon>
        <taxon>Cherax</taxon>
    </lineage>
</organism>
<evidence type="ECO:0000313" key="5">
    <source>
        <dbReference type="EMBL" id="KAK8746591.1"/>
    </source>
</evidence>
<reference evidence="5 6" key="1">
    <citation type="journal article" date="2024" name="BMC Genomics">
        <title>Genome assembly of redclaw crayfish (Cherax quadricarinatus) provides insights into its immune adaptation and hypoxia tolerance.</title>
        <authorList>
            <person name="Liu Z."/>
            <person name="Zheng J."/>
            <person name="Li H."/>
            <person name="Fang K."/>
            <person name="Wang S."/>
            <person name="He J."/>
            <person name="Zhou D."/>
            <person name="Weng S."/>
            <person name="Chi M."/>
            <person name="Gu Z."/>
            <person name="He J."/>
            <person name="Li F."/>
            <person name="Wang M."/>
        </authorList>
    </citation>
    <scope>NUCLEOTIDE SEQUENCE [LARGE SCALE GENOMIC DNA]</scope>
    <source>
        <strain evidence="5">ZL_2023a</strain>
    </source>
</reference>
<dbReference type="InterPro" id="IPR000182">
    <property type="entry name" value="GNAT_dom"/>
</dbReference>
<evidence type="ECO:0000256" key="2">
    <source>
        <dbReference type="ARBA" id="ARBA00022679"/>
    </source>
</evidence>
<keyword evidence="2" id="KW-0808">Transferase</keyword>
<feature type="non-terminal residue" evidence="5">
    <location>
        <position position="1"/>
    </location>
</feature>
<dbReference type="PANTHER" id="PTHR13256">
    <property type="entry name" value="N-ACETYLTRANSFERASE 9"/>
    <property type="match status" value="1"/>
</dbReference>
<comment type="similarity">
    <text evidence="1">Belongs to the acetyltransferase family. GNAT subfamily.</text>
</comment>
<comment type="caution">
    <text evidence="5">The sequence shown here is derived from an EMBL/GenBank/DDBJ whole genome shotgun (WGS) entry which is preliminary data.</text>
</comment>
<dbReference type="PANTHER" id="PTHR13256:SF16">
    <property type="entry name" value="ALPHA_BETA-TUBULIN-N-ACETYLTRANSFERASE 9"/>
    <property type="match status" value="1"/>
</dbReference>
<name>A0AAW0XPX6_CHEQU</name>
<dbReference type="Gene3D" id="3.40.630.30">
    <property type="match status" value="1"/>
</dbReference>
<dbReference type="SUPFAM" id="SSF55729">
    <property type="entry name" value="Acyl-CoA N-acyltransferases (Nat)"/>
    <property type="match status" value="1"/>
</dbReference>